<feature type="transmembrane region" description="Helical" evidence="1">
    <location>
        <begin position="41"/>
        <end position="65"/>
    </location>
</feature>
<keyword evidence="1" id="KW-0472">Membrane</keyword>
<gene>
    <name evidence="2" type="ORF">CVLEPA_LOCUS3096</name>
</gene>
<sequence>MFSQHTSRLEMEVRCENNFVMSSNVQEMVSRMPGLLMIFDIIGWVVYAWLLAIYFPIYVLGYLVIQKNLLFLRLRKLVGFTSKSKLGLVSRKFKVKDVSQVSTEEEIDFQANRSMQYVHRMTMWTPKEIVKCLLKQQTIQLISDQQLAYVILCTVFAHSVRWDAKRKMYRFDLEGFEDLFLFQGFYWDARLVWISATADKLIIQMDDGEEYSSDCDPENRADYDLAKLHVQICLSYFAPGLAHNHVHFVFPSAVCVLSKRCLNHNSTLYKLLAPHFRFTERINYQALRVGKATNNKRSILDRLFFLWQPFPVTKEQFMEGVARKCRKYYFDRGSVDYGSEAAHRVRMSRLPSVIEEEDHTERKHFVFPPDYVSNKTLQKIPYLAFLNDYYTVVRRFVKAMEPFIEKDQWEILSKEVAEVVPLFNQVNMVDAIATFIHQVGVVHFCDHNSYLRYFAYKYGSMAIRTPFESFKNTEHWLEQSQISGFDVNEVKKNPLSLIWQRDVMRTRCFLNIFVDYIPNPDCDLQLVHTDYEFEPAGAKDAARDFISQLRSLDGNLKKRPSPIYIPQLRGEKRAAGSQITRLDEIVRCVCY</sequence>
<accession>A0ABP0F4E0</accession>
<evidence type="ECO:0000313" key="3">
    <source>
        <dbReference type="Proteomes" id="UP001642483"/>
    </source>
</evidence>
<name>A0ABP0F4E0_CLALP</name>
<keyword evidence="3" id="KW-1185">Reference proteome</keyword>
<dbReference type="SUPFAM" id="SSF48484">
    <property type="entry name" value="Lipoxigenase"/>
    <property type="match status" value="1"/>
</dbReference>
<protein>
    <submittedName>
        <fullName evidence="2">Uncharacterized protein</fullName>
    </submittedName>
</protein>
<evidence type="ECO:0000313" key="2">
    <source>
        <dbReference type="EMBL" id="CAK8673290.1"/>
    </source>
</evidence>
<dbReference type="Proteomes" id="UP001642483">
    <property type="component" value="Unassembled WGS sequence"/>
</dbReference>
<keyword evidence="1" id="KW-1133">Transmembrane helix</keyword>
<evidence type="ECO:0000256" key="1">
    <source>
        <dbReference type="SAM" id="Phobius"/>
    </source>
</evidence>
<dbReference type="Gene3D" id="1.20.245.10">
    <property type="entry name" value="Lipoxygenase-1, Domain 5"/>
    <property type="match status" value="1"/>
</dbReference>
<dbReference type="EMBL" id="CAWYQH010000002">
    <property type="protein sequence ID" value="CAK8673290.1"/>
    <property type="molecule type" value="Genomic_DNA"/>
</dbReference>
<dbReference type="InterPro" id="IPR036226">
    <property type="entry name" value="LipOase_C_sf"/>
</dbReference>
<comment type="caution">
    <text evidence="2">The sequence shown here is derived from an EMBL/GenBank/DDBJ whole genome shotgun (WGS) entry which is preliminary data.</text>
</comment>
<keyword evidence="1" id="KW-0812">Transmembrane</keyword>
<proteinExistence type="predicted"/>
<reference evidence="2 3" key="1">
    <citation type="submission" date="2024-02" db="EMBL/GenBank/DDBJ databases">
        <authorList>
            <person name="Daric V."/>
            <person name="Darras S."/>
        </authorList>
    </citation>
    <scope>NUCLEOTIDE SEQUENCE [LARGE SCALE GENOMIC DNA]</scope>
</reference>
<organism evidence="2 3">
    <name type="scientific">Clavelina lepadiformis</name>
    <name type="common">Light-bulb sea squirt</name>
    <name type="synonym">Ascidia lepadiformis</name>
    <dbReference type="NCBI Taxonomy" id="159417"/>
    <lineage>
        <taxon>Eukaryota</taxon>
        <taxon>Metazoa</taxon>
        <taxon>Chordata</taxon>
        <taxon>Tunicata</taxon>
        <taxon>Ascidiacea</taxon>
        <taxon>Aplousobranchia</taxon>
        <taxon>Clavelinidae</taxon>
        <taxon>Clavelina</taxon>
    </lineage>
</organism>